<gene>
    <name evidence="2" type="ORF">VNO80_06553</name>
</gene>
<keyword evidence="1" id="KW-0472">Membrane</keyword>
<evidence type="ECO:0000313" key="3">
    <source>
        <dbReference type="Proteomes" id="UP001374584"/>
    </source>
</evidence>
<protein>
    <recommendedName>
        <fullName evidence="4">Transmembrane protein</fullName>
    </recommendedName>
</protein>
<name>A0AAN9NH20_PHACN</name>
<keyword evidence="3" id="KW-1185">Reference proteome</keyword>
<organism evidence="2 3">
    <name type="scientific">Phaseolus coccineus</name>
    <name type="common">Scarlet runner bean</name>
    <name type="synonym">Phaseolus multiflorus</name>
    <dbReference type="NCBI Taxonomy" id="3886"/>
    <lineage>
        <taxon>Eukaryota</taxon>
        <taxon>Viridiplantae</taxon>
        <taxon>Streptophyta</taxon>
        <taxon>Embryophyta</taxon>
        <taxon>Tracheophyta</taxon>
        <taxon>Spermatophyta</taxon>
        <taxon>Magnoliopsida</taxon>
        <taxon>eudicotyledons</taxon>
        <taxon>Gunneridae</taxon>
        <taxon>Pentapetalae</taxon>
        <taxon>rosids</taxon>
        <taxon>fabids</taxon>
        <taxon>Fabales</taxon>
        <taxon>Fabaceae</taxon>
        <taxon>Papilionoideae</taxon>
        <taxon>50 kb inversion clade</taxon>
        <taxon>NPAAA clade</taxon>
        <taxon>indigoferoid/millettioid clade</taxon>
        <taxon>Phaseoleae</taxon>
        <taxon>Phaseolus</taxon>
    </lineage>
</organism>
<sequence length="86" mass="10118">MSNRNTCYHDRPIRKATEAENSRNPCSHIFRRSLLCVSGILVRYRHRPFCHRFIAISVTVVVLVTVDFLGFSLESWCFFFFDSVPF</sequence>
<evidence type="ECO:0000256" key="1">
    <source>
        <dbReference type="SAM" id="Phobius"/>
    </source>
</evidence>
<comment type="caution">
    <text evidence="2">The sequence shown here is derived from an EMBL/GenBank/DDBJ whole genome shotgun (WGS) entry which is preliminary data.</text>
</comment>
<keyword evidence="1" id="KW-1133">Transmembrane helix</keyword>
<dbReference type="EMBL" id="JAYMYR010000003">
    <property type="protein sequence ID" value="KAK7373155.1"/>
    <property type="molecule type" value="Genomic_DNA"/>
</dbReference>
<feature type="transmembrane region" description="Helical" evidence="1">
    <location>
        <begin position="53"/>
        <end position="81"/>
    </location>
</feature>
<evidence type="ECO:0008006" key="4">
    <source>
        <dbReference type="Google" id="ProtNLM"/>
    </source>
</evidence>
<accession>A0AAN9NH20</accession>
<dbReference type="AlphaFoldDB" id="A0AAN9NH20"/>
<keyword evidence="1" id="KW-0812">Transmembrane</keyword>
<proteinExistence type="predicted"/>
<evidence type="ECO:0000313" key="2">
    <source>
        <dbReference type="EMBL" id="KAK7373155.1"/>
    </source>
</evidence>
<dbReference type="Proteomes" id="UP001374584">
    <property type="component" value="Unassembled WGS sequence"/>
</dbReference>
<reference evidence="2 3" key="1">
    <citation type="submission" date="2024-01" db="EMBL/GenBank/DDBJ databases">
        <title>The genomes of 5 underutilized Papilionoideae crops provide insights into root nodulation and disease resistanc.</title>
        <authorList>
            <person name="Jiang F."/>
        </authorList>
    </citation>
    <scope>NUCLEOTIDE SEQUENCE [LARGE SCALE GENOMIC DNA]</scope>
    <source>
        <strain evidence="2">JINMINGXINNONG_FW02</strain>
        <tissue evidence="2">Leaves</tissue>
    </source>
</reference>